<evidence type="ECO:0000313" key="3">
    <source>
        <dbReference type="Proteomes" id="UP001054889"/>
    </source>
</evidence>
<dbReference type="Pfam" id="PF03140">
    <property type="entry name" value="DUF247"/>
    <property type="match status" value="1"/>
</dbReference>
<keyword evidence="1" id="KW-0812">Transmembrane</keyword>
<proteinExistence type="predicted"/>
<dbReference type="EMBL" id="BQKI01000078">
    <property type="protein sequence ID" value="GJN25637.1"/>
    <property type="molecule type" value="Genomic_DNA"/>
</dbReference>
<comment type="caution">
    <text evidence="2">The sequence shown here is derived from an EMBL/GenBank/DDBJ whole genome shotgun (WGS) entry which is preliminary data.</text>
</comment>
<protein>
    <submittedName>
        <fullName evidence="2">Uncharacterized protein</fullName>
    </submittedName>
</protein>
<dbReference type="PANTHER" id="PTHR31170:SF18">
    <property type="entry name" value="(WILD MALAYSIAN BANANA) HYPOTHETICAL PROTEIN"/>
    <property type="match status" value="1"/>
</dbReference>
<evidence type="ECO:0000256" key="1">
    <source>
        <dbReference type="SAM" id="Phobius"/>
    </source>
</evidence>
<keyword evidence="3" id="KW-1185">Reference proteome</keyword>
<sequence length="446" mass="50625">MAAGSCGNKRVWMEEVEKTLHEAEAWMELTQWERRCIYRVPASIKDRNPQAYRPRVVSLGPFHHGDEQLLPMEEHKRRALRHLLRRAKKPLADFAAAVEEVMEQLQSAYLDLDKKWLDVDGREKFLEMMIMDGCFQLEVMRATAISELNRGQVNDYAPNDSIFSRHGVLYRVPYIRGDMLMIENQLPLLLLKNLLAVEQSETPADHVVNRLVLKFLSPSSRMPPTAISLGLHPLDVYRRSMLYGVYQRPLAFPDAPETDMIRSAAELYEAGIRLKKSSTESLHDIRFRHGVLKLPAVRVDDSTTELVLLNLIAFELLHVGAGNDVTAYAFFMNSIVRSARDVALLSSQGIILNLVGSDEAVVDLFHSISKDAVLEPDGVITSVQRQVNAHCQKPWNTWRANIIRNYFRSPTSFINFVAATIVLLMTIVQTVYAIVSFHSTGQDKNS</sequence>
<gene>
    <name evidence="2" type="primary">gb13490</name>
    <name evidence="2" type="ORF">PR202_gb13490</name>
</gene>
<evidence type="ECO:0000313" key="2">
    <source>
        <dbReference type="EMBL" id="GJN25637.1"/>
    </source>
</evidence>
<dbReference type="AlphaFoldDB" id="A0AAV5ES65"/>
<keyword evidence="1" id="KW-1133">Transmembrane helix</keyword>
<reference evidence="2" key="2">
    <citation type="submission" date="2021-12" db="EMBL/GenBank/DDBJ databases">
        <title>Resequencing data analysis of finger millet.</title>
        <authorList>
            <person name="Hatakeyama M."/>
            <person name="Aluri S."/>
            <person name="Balachadran M.T."/>
            <person name="Sivarajan S.R."/>
            <person name="Poveda L."/>
            <person name="Shimizu-Inatsugi R."/>
            <person name="Schlapbach R."/>
            <person name="Sreeman S.M."/>
            <person name="Shimizu K.K."/>
        </authorList>
    </citation>
    <scope>NUCLEOTIDE SEQUENCE</scope>
</reference>
<dbReference type="Proteomes" id="UP001054889">
    <property type="component" value="Unassembled WGS sequence"/>
</dbReference>
<dbReference type="PANTHER" id="PTHR31170">
    <property type="entry name" value="BNAC04G53230D PROTEIN"/>
    <property type="match status" value="1"/>
</dbReference>
<dbReference type="InterPro" id="IPR004158">
    <property type="entry name" value="DUF247_pln"/>
</dbReference>
<keyword evidence="1" id="KW-0472">Membrane</keyword>
<feature type="transmembrane region" description="Helical" evidence="1">
    <location>
        <begin position="413"/>
        <end position="435"/>
    </location>
</feature>
<name>A0AAV5ES65_ELECO</name>
<reference evidence="2" key="1">
    <citation type="journal article" date="2018" name="DNA Res.">
        <title>Multiple hybrid de novo genome assembly of finger millet, an orphan allotetraploid crop.</title>
        <authorList>
            <person name="Hatakeyama M."/>
            <person name="Aluri S."/>
            <person name="Balachadran M.T."/>
            <person name="Sivarajan S.R."/>
            <person name="Patrignani A."/>
            <person name="Gruter S."/>
            <person name="Poveda L."/>
            <person name="Shimizu-Inatsugi R."/>
            <person name="Baeten J."/>
            <person name="Francoijs K.J."/>
            <person name="Nataraja K.N."/>
            <person name="Reddy Y.A.N."/>
            <person name="Phadnis S."/>
            <person name="Ravikumar R.L."/>
            <person name="Schlapbach R."/>
            <person name="Sreeman S.M."/>
            <person name="Shimizu K.K."/>
        </authorList>
    </citation>
    <scope>NUCLEOTIDE SEQUENCE</scope>
</reference>
<accession>A0AAV5ES65</accession>
<organism evidence="2 3">
    <name type="scientific">Eleusine coracana subsp. coracana</name>
    <dbReference type="NCBI Taxonomy" id="191504"/>
    <lineage>
        <taxon>Eukaryota</taxon>
        <taxon>Viridiplantae</taxon>
        <taxon>Streptophyta</taxon>
        <taxon>Embryophyta</taxon>
        <taxon>Tracheophyta</taxon>
        <taxon>Spermatophyta</taxon>
        <taxon>Magnoliopsida</taxon>
        <taxon>Liliopsida</taxon>
        <taxon>Poales</taxon>
        <taxon>Poaceae</taxon>
        <taxon>PACMAD clade</taxon>
        <taxon>Chloridoideae</taxon>
        <taxon>Cynodonteae</taxon>
        <taxon>Eleusininae</taxon>
        <taxon>Eleusine</taxon>
    </lineage>
</organism>